<dbReference type="PANTHER" id="PTHR11439:SF517">
    <property type="entry name" value="CYSTEINE-RICH RLK (RECEPTOR-LIKE PROTEIN KINASE) 8"/>
    <property type="match status" value="1"/>
</dbReference>
<feature type="compositionally biased region" description="Acidic residues" evidence="1">
    <location>
        <begin position="357"/>
        <end position="368"/>
    </location>
</feature>
<evidence type="ECO:0000313" key="3">
    <source>
        <dbReference type="EMBL" id="GKV15852.1"/>
    </source>
</evidence>
<accession>A0AAV5JQE7</accession>
<dbReference type="GO" id="GO:0004143">
    <property type="term" value="F:ATP-dependent diacylglycerol kinase activity"/>
    <property type="evidence" value="ECO:0007669"/>
    <property type="project" value="InterPro"/>
</dbReference>
<comment type="caution">
    <text evidence="3">The sequence shown here is derived from an EMBL/GenBank/DDBJ whole genome shotgun (WGS) entry which is preliminary data.</text>
</comment>
<dbReference type="EMBL" id="BPVZ01000044">
    <property type="protein sequence ID" value="GKV15852.1"/>
    <property type="molecule type" value="Genomic_DNA"/>
</dbReference>
<keyword evidence="4" id="KW-1185">Reference proteome</keyword>
<dbReference type="Pfam" id="PF00609">
    <property type="entry name" value="DAGK_acc"/>
    <property type="match status" value="1"/>
</dbReference>
<reference evidence="3 4" key="1">
    <citation type="journal article" date="2021" name="Commun. Biol.">
        <title>The genome of Shorea leprosula (Dipterocarpaceae) highlights the ecological relevance of drought in aseasonal tropical rainforests.</title>
        <authorList>
            <person name="Ng K.K.S."/>
            <person name="Kobayashi M.J."/>
            <person name="Fawcett J.A."/>
            <person name="Hatakeyama M."/>
            <person name="Paape T."/>
            <person name="Ng C.H."/>
            <person name="Ang C.C."/>
            <person name="Tnah L.H."/>
            <person name="Lee C.T."/>
            <person name="Nishiyama T."/>
            <person name="Sese J."/>
            <person name="O'Brien M.J."/>
            <person name="Copetti D."/>
            <person name="Mohd Noor M.I."/>
            <person name="Ong R.C."/>
            <person name="Putra M."/>
            <person name="Sireger I.Z."/>
            <person name="Indrioko S."/>
            <person name="Kosugi Y."/>
            <person name="Izuno A."/>
            <person name="Isagi Y."/>
            <person name="Lee S.L."/>
            <person name="Shimizu K.K."/>
        </authorList>
    </citation>
    <scope>NUCLEOTIDE SEQUENCE [LARGE SCALE GENOMIC DNA]</scope>
    <source>
        <strain evidence="3">214</strain>
    </source>
</reference>
<evidence type="ECO:0000313" key="4">
    <source>
        <dbReference type="Proteomes" id="UP001054252"/>
    </source>
</evidence>
<dbReference type="AlphaFoldDB" id="A0AAV5JQE7"/>
<feature type="compositionally biased region" description="Basic and acidic residues" evidence="1">
    <location>
        <begin position="369"/>
        <end position="378"/>
    </location>
</feature>
<gene>
    <name evidence="3" type="ORF">SLEP1_g26596</name>
</gene>
<name>A0AAV5JQE7_9ROSI</name>
<dbReference type="GO" id="GO:0007200">
    <property type="term" value="P:phospholipase C-activating G protein-coupled receptor signaling pathway"/>
    <property type="evidence" value="ECO:0007669"/>
    <property type="project" value="InterPro"/>
</dbReference>
<feature type="region of interest" description="Disordered" evidence="1">
    <location>
        <begin position="348"/>
        <end position="378"/>
    </location>
</feature>
<evidence type="ECO:0000256" key="1">
    <source>
        <dbReference type="SAM" id="MobiDB-lite"/>
    </source>
</evidence>
<evidence type="ECO:0000259" key="2">
    <source>
        <dbReference type="Pfam" id="PF00609"/>
    </source>
</evidence>
<dbReference type="CDD" id="cd09272">
    <property type="entry name" value="RNase_HI_RT_Ty1"/>
    <property type="match status" value="1"/>
</dbReference>
<proteinExistence type="predicted"/>
<protein>
    <recommendedName>
        <fullName evidence="2">Diacylglycerol kinase accessory domain-containing protein</fullName>
    </recommendedName>
</protein>
<dbReference type="InterPro" id="IPR000756">
    <property type="entry name" value="Diacylglycerol_kin_accessory"/>
</dbReference>
<dbReference type="Proteomes" id="UP001054252">
    <property type="component" value="Unassembled WGS sequence"/>
</dbReference>
<organism evidence="3 4">
    <name type="scientific">Rubroshorea leprosula</name>
    <dbReference type="NCBI Taxonomy" id="152421"/>
    <lineage>
        <taxon>Eukaryota</taxon>
        <taxon>Viridiplantae</taxon>
        <taxon>Streptophyta</taxon>
        <taxon>Embryophyta</taxon>
        <taxon>Tracheophyta</taxon>
        <taxon>Spermatophyta</taxon>
        <taxon>Magnoliopsida</taxon>
        <taxon>eudicotyledons</taxon>
        <taxon>Gunneridae</taxon>
        <taxon>Pentapetalae</taxon>
        <taxon>rosids</taxon>
        <taxon>malvids</taxon>
        <taxon>Malvales</taxon>
        <taxon>Dipterocarpaceae</taxon>
        <taxon>Rubroshorea</taxon>
    </lineage>
</organism>
<dbReference type="PANTHER" id="PTHR11439">
    <property type="entry name" value="GAG-POL-RELATED RETROTRANSPOSON"/>
    <property type="match status" value="1"/>
</dbReference>
<feature type="domain" description="Diacylglycerol kinase accessory" evidence="2">
    <location>
        <begin position="20"/>
        <end position="107"/>
    </location>
</feature>
<sequence>MAQIALSAAPGFCNLIAICLLTSIRSIVCLNLPSFSGGLDPWGKPYSQKYRDVSPYFARHLLLDGLYYSYVDDGLTEIVGFRNAWQGLLLLAPNGHGTRLAQVKERKTEKVDRNLANQDLTDWRKVQPPEIKRGGRTEIIKLQITDPNQQARQMLNASDVINFELFYNKGDQIDLACFIDNNYVGDLDDRKSTFGFVFMLRYGSVSWSSKKQPIVTLSTIEAGYVVSTSCACQAIWLRRVLEKLELNQHEATSIYCDNSSAIKLFRNPVLNGRSKHIHVRYHFLRNLVEDGTIELSYCRTEDQVADIFTKPLKKQPLPTDEDTVVNEISHFRQVSMLATPFCRSKSVLDPSFRPSTQEEDSDSDEEEEERRKSGAAETFRLPDRIDIAHLS</sequence>